<evidence type="ECO:0000256" key="8">
    <source>
        <dbReference type="SAM" id="MobiDB-lite"/>
    </source>
</evidence>
<keyword evidence="3" id="KW-0813">Transport</keyword>
<comment type="similarity">
    <text evidence="2">Belongs to the amino acid-polyamine-organocation (APC) superfamily. YAT (TC 2.A.3.10) family.</text>
</comment>
<feature type="transmembrane region" description="Helical" evidence="9">
    <location>
        <begin position="252"/>
        <end position="271"/>
    </location>
</feature>
<dbReference type="FunCoup" id="G0VJY6">
    <property type="interactions" value="236"/>
</dbReference>
<dbReference type="Proteomes" id="UP000001640">
    <property type="component" value="Chromosome 9"/>
</dbReference>
<dbReference type="InterPro" id="IPR004841">
    <property type="entry name" value="AA-permease/SLC12A_dom"/>
</dbReference>
<evidence type="ECO:0000313" key="12">
    <source>
        <dbReference type="Proteomes" id="UP000001640"/>
    </source>
</evidence>
<comment type="subcellular location">
    <subcellularLocation>
        <location evidence="1">Membrane</location>
        <topology evidence="1">Multi-pass membrane protein</topology>
    </subcellularLocation>
</comment>
<feature type="transmembrane region" description="Helical" evidence="9">
    <location>
        <begin position="291"/>
        <end position="312"/>
    </location>
</feature>
<keyword evidence="4 9" id="KW-0812">Transmembrane</keyword>
<feature type="transmembrane region" description="Helical" evidence="9">
    <location>
        <begin position="504"/>
        <end position="527"/>
    </location>
</feature>
<dbReference type="PANTHER" id="PTHR43341:SF24">
    <property type="entry name" value="VALINE_TYROSINE_TRYPTOPHAN AMINO-ACID PERMEASE 1"/>
    <property type="match status" value="1"/>
</dbReference>
<dbReference type="PANTHER" id="PTHR43341">
    <property type="entry name" value="AMINO ACID PERMEASE"/>
    <property type="match status" value="1"/>
</dbReference>
<keyword evidence="12" id="KW-1185">Reference proteome</keyword>
<dbReference type="KEGG" id="ncs:NCAS_0I01520"/>
<accession>G0VJY6</accession>
<evidence type="ECO:0000256" key="2">
    <source>
        <dbReference type="ARBA" id="ARBA00006983"/>
    </source>
</evidence>
<feature type="transmembrane region" description="Helical" evidence="9">
    <location>
        <begin position="539"/>
        <end position="557"/>
    </location>
</feature>
<evidence type="ECO:0000259" key="10">
    <source>
        <dbReference type="Pfam" id="PF00324"/>
    </source>
</evidence>
<dbReference type="GeneID" id="96905507"/>
<feature type="domain" description="Amino acid permease/ SLC12A" evidence="10">
    <location>
        <begin position="109"/>
        <end position="569"/>
    </location>
</feature>
<dbReference type="AlphaFoldDB" id="G0VJY6"/>
<evidence type="ECO:0000256" key="6">
    <source>
        <dbReference type="ARBA" id="ARBA00022989"/>
    </source>
</evidence>
<protein>
    <recommendedName>
        <fullName evidence="10">Amino acid permease/ SLC12A domain-containing protein</fullName>
    </recommendedName>
</protein>
<dbReference type="eggNOG" id="KOG1286">
    <property type="taxonomic scope" value="Eukaryota"/>
</dbReference>
<sequence>MYLSRTPFCRKAHSLTLRLFGKGCAELDMSSIQGEPSMVSIEIESTKKREIEVSEKPIASADTTVSTSKCNAKTYFQDFCHSFKRKDSDLDSDVEAQDTQLSKTIKSRHLLMISLGTGIATGLLVGNGQVLAKAGPAGLIIGYTVSSIMIYCIIHAAGELGICYRGLVGNFTRYPSILIDPSLGFAISLLYTLQWLTVLPLQLVTAAITISFWTDVNPDIFVLCVFIVVIIVNLFGARGYAETEFFCNCCKILMITGFIILSIVIITGGAGKDGYIGAKYWIHPGPFAHGFKGVCTVFTYAAFSYGGIEVVVLSIDEQEDPVSAVPNACKKVVYRILLIYLLTTILVCFLVPYDSPNLLGSSHSGSHASPFVIAIESHGVKVVPHFINAVILISVISVANSSLYSSSRLLLSLSEQGSLPQWLNFIDMNGRPIRCFIISILFGMIGFVAASDKREDVFTWLLAISGLSQLFIWMSMSLSHIRLRDAMKSQGKSLDEIGYKAQTGYWGSWLAVFIGFFSLVTQFWVAIAPVEKHGELDVVNFFQNYLAFPIVLVAYLGHKIYYKNWRLWIPADKIDLDSHRRIYSATAVEEQEQEQEEDDIQSIQTSIISRDEGK</sequence>
<dbReference type="InParanoid" id="G0VJY6"/>
<dbReference type="FunFam" id="1.20.1740.10:FF:000017">
    <property type="entry name" value="Amino acid permease"/>
    <property type="match status" value="1"/>
</dbReference>
<feature type="compositionally biased region" description="Acidic residues" evidence="8">
    <location>
        <begin position="589"/>
        <end position="600"/>
    </location>
</feature>
<proteinExistence type="inferred from homology"/>
<feature type="transmembrane region" description="Helical" evidence="9">
    <location>
        <begin position="332"/>
        <end position="353"/>
    </location>
</feature>
<dbReference type="PIRSF" id="PIRSF006060">
    <property type="entry name" value="AA_transporter"/>
    <property type="match status" value="1"/>
</dbReference>
<keyword evidence="7 9" id="KW-0472">Membrane</keyword>
<keyword evidence="5" id="KW-0029">Amino-acid transport</keyword>
<evidence type="ECO:0000256" key="4">
    <source>
        <dbReference type="ARBA" id="ARBA00022692"/>
    </source>
</evidence>
<dbReference type="InterPro" id="IPR004762">
    <property type="entry name" value="Amino_acid_permease_fungi"/>
</dbReference>
<feature type="transmembrane region" description="Helical" evidence="9">
    <location>
        <begin position="386"/>
        <end position="411"/>
    </location>
</feature>
<reference evidence="11 12" key="1">
    <citation type="journal article" date="2011" name="Proc. Natl. Acad. Sci. U.S.A.">
        <title>Evolutionary erosion of yeast sex chromosomes by mating-type switching accidents.</title>
        <authorList>
            <person name="Gordon J.L."/>
            <person name="Armisen D."/>
            <person name="Proux-Wera E."/>
            <person name="Oheigeartaigh S.S."/>
            <person name="Byrne K.P."/>
            <person name="Wolfe K.H."/>
        </authorList>
    </citation>
    <scope>NUCLEOTIDE SEQUENCE [LARGE SCALE GENOMIC DNA]</scope>
    <source>
        <strain evidence="12">ATCC 76901 / BCRC 22586 / CBS 4309 / NBRC 1992 / NRRL Y-12630</strain>
    </source>
</reference>
<evidence type="ECO:0000256" key="9">
    <source>
        <dbReference type="SAM" id="Phobius"/>
    </source>
</evidence>
<gene>
    <name evidence="11" type="primary">NCAS0I01520</name>
    <name evidence="11" type="ordered locus">NCAS_0I01520</name>
</gene>
<dbReference type="HOGENOM" id="CLU_007946_12_0_1"/>
<evidence type="ECO:0000256" key="1">
    <source>
        <dbReference type="ARBA" id="ARBA00004141"/>
    </source>
</evidence>
<evidence type="ECO:0000256" key="7">
    <source>
        <dbReference type="ARBA" id="ARBA00023136"/>
    </source>
</evidence>
<organism evidence="11 12">
    <name type="scientific">Naumovozyma castellii</name>
    <name type="common">Yeast</name>
    <name type="synonym">Saccharomyces castellii</name>
    <dbReference type="NCBI Taxonomy" id="27288"/>
    <lineage>
        <taxon>Eukaryota</taxon>
        <taxon>Fungi</taxon>
        <taxon>Dikarya</taxon>
        <taxon>Ascomycota</taxon>
        <taxon>Saccharomycotina</taxon>
        <taxon>Saccharomycetes</taxon>
        <taxon>Saccharomycetales</taxon>
        <taxon>Saccharomycetaceae</taxon>
        <taxon>Naumovozyma</taxon>
    </lineage>
</organism>
<dbReference type="GO" id="GO:0005886">
    <property type="term" value="C:plasma membrane"/>
    <property type="evidence" value="ECO:0007669"/>
    <property type="project" value="EnsemblFungi"/>
</dbReference>
<feature type="transmembrane region" description="Helical" evidence="9">
    <location>
        <begin position="457"/>
        <end position="483"/>
    </location>
</feature>
<feature type="transmembrane region" description="Helical" evidence="9">
    <location>
        <begin position="110"/>
        <end position="128"/>
    </location>
</feature>
<evidence type="ECO:0000256" key="5">
    <source>
        <dbReference type="ARBA" id="ARBA00022970"/>
    </source>
</evidence>
<dbReference type="GO" id="GO:0015828">
    <property type="term" value="P:tyrosine transport"/>
    <property type="evidence" value="ECO:0007669"/>
    <property type="project" value="EnsemblFungi"/>
</dbReference>
<dbReference type="EMBL" id="HE576760">
    <property type="protein sequence ID" value="CCC71820.1"/>
    <property type="molecule type" value="Genomic_DNA"/>
</dbReference>
<dbReference type="OrthoDB" id="3900342at2759"/>
<evidence type="ECO:0000313" key="11">
    <source>
        <dbReference type="EMBL" id="CCC71820.1"/>
    </source>
</evidence>
<feature type="region of interest" description="Disordered" evidence="8">
    <location>
        <begin position="588"/>
        <end position="614"/>
    </location>
</feature>
<dbReference type="OMA" id="VFCYAAF"/>
<keyword evidence="6 9" id="KW-1133">Transmembrane helix</keyword>
<reference key="2">
    <citation type="submission" date="2011-08" db="EMBL/GenBank/DDBJ databases">
        <title>Genome sequence of Naumovozyma castellii.</title>
        <authorList>
            <person name="Gordon J.L."/>
            <person name="Armisen D."/>
            <person name="Proux-Wera E."/>
            <person name="OhEigeartaigh S.S."/>
            <person name="Byrne K.P."/>
            <person name="Wolfe K.H."/>
        </authorList>
    </citation>
    <scope>NUCLEOTIDE SEQUENCE</scope>
    <source>
        <strain>Type strain:CBS 4309</strain>
    </source>
</reference>
<dbReference type="NCBIfam" id="TIGR00913">
    <property type="entry name" value="2A0310"/>
    <property type="match status" value="1"/>
</dbReference>
<evidence type="ECO:0000256" key="3">
    <source>
        <dbReference type="ARBA" id="ARBA00022448"/>
    </source>
</evidence>
<feature type="transmembrane region" description="Helical" evidence="9">
    <location>
        <begin position="183"/>
        <end position="214"/>
    </location>
</feature>
<dbReference type="Pfam" id="PF00324">
    <property type="entry name" value="AA_permease"/>
    <property type="match status" value="1"/>
</dbReference>
<dbReference type="RefSeq" id="XP_003678162.1">
    <property type="nucleotide sequence ID" value="XM_003678114.1"/>
</dbReference>
<feature type="transmembrane region" description="Helical" evidence="9">
    <location>
        <begin position="432"/>
        <end position="451"/>
    </location>
</feature>
<feature type="transmembrane region" description="Helical" evidence="9">
    <location>
        <begin position="220"/>
        <end position="240"/>
    </location>
</feature>
<name>G0VJY6_NAUCA</name>
<dbReference type="InterPro" id="IPR050524">
    <property type="entry name" value="APC_YAT"/>
</dbReference>
<dbReference type="GO" id="GO:0022893">
    <property type="term" value="F:low-affinity tryptophan transmembrane transporter activity"/>
    <property type="evidence" value="ECO:0007669"/>
    <property type="project" value="EnsemblFungi"/>
</dbReference>
<feature type="transmembrane region" description="Helical" evidence="9">
    <location>
        <begin position="140"/>
        <end position="162"/>
    </location>
</feature>
<dbReference type="Gene3D" id="1.20.1740.10">
    <property type="entry name" value="Amino acid/polyamine transporter I"/>
    <property type="match status" value="1"/>
</dbReference>